<evidence type="ECO:0000256" key="1">
    <source>
        <dbReference type="SAM" id="MobiDB-lite"/>
    </source>
</evidence>
<comment type="caution">
    <text evidence="2">The sequence shown here is derived from an EMBL/GenBank/DDBJ whole genome shotgun (WGS) entry which is preliminary data.</text>
</comment>
<proteinExistence type="predicted"/>
<evidence type="ECO:0000313" key="2">
    <source>
        <dbReference type="EMBL" id="RXW18568.1"/>
    </source>
</evidence>
<dbReference type="EMBL" id="SDEE01000257">
    <property type="protein sequence ID" value="RXW18568.1"/>
    <property type="molecule type" value="Genomic_DNA"/>
</dbReference>
<organism evidence="2 3">
    <name type="scientific">Candolleomyces aberdarensis</name>
    <dbReference type="NCBI Taxonomy" id="2316362"/>
    <lineage>
        <taxon>Eukaryota</taxon>
        <taxon>Fungi</taxon>
        <taxon>Dikarya</taxon>
        <taxon>Basidiomycota</taxon>
        <taxon>Agaricomycotina</taxon>
        <taxon>Agaricomycetes</taxon>
        <taxon>Agaricomycetidae</taxon>
        <taxon>Agaricales</taxon>
        <taxon>Agaricineae</taxon>
        <taxon>Psathyrellaceae</taxon>
        <taxon>Candolleomyces</taxon>
    </lineage>
</organism>
<name>A0A4V1Q3H1_9AGAR</name>
<keyword evidence="3" id="KW-1185">Reference proteome</keyword>
<feature type="region of interest" description="Disordered" evidence="1">
    <location>
        <begin position="159"/>
        <end position="181"/>
    </location>
</feature>
<accession>A0A4V1Q3H1</accession>
<dbReference type="Proteomes" id="UP000290288">
    <property type="component" value="Unassembled WGS sequence"/>
</dbReference>
<evidence type="ECO:0000313" key="3">
    <source>
        <dbReference type="Proteomes" id="UP000290288"/>
    </source>
</evidence>
<protein>
    <submittedName>
        <fullName evidence="2">Uncharacterized protein</fullName>
    </submittedName>
</protein>
<gene>
    <name evidence="2" type="ORF">EST38_g7290</name>
</gene>
<sequence>MEDYPMDELSTIDPGGLLKAYTKAGIWPPPEYVKVYGFCDCPDHMLRHWDNPRYPPEVRPRMIELYKTWQKEERRIYAEARATRKKAIMQPKLDGVHRAMSVVARALSLDPEEEARWKQKGMAKWNIKISEKVESTNMKRWDRLPFFIRTCYRWGSHEEEGSDMEEAVEAGGGLSRDESGPMNIATECVSTKEYGDAMEVNSH</sequence>
<dbReference type="AlphaFoldDB" id="A0A4V1Q3H1"/>
<reference evidence="2 3" key="1">
    <citation type="submission" date="2019-01" db="EMBL/GenBank/DDBJ databases">
        <title>Draft genome sequence of Psathyrella aberdarensis IHI B618.</title>
        <authorList>
            <person name="Buettner E."/>
            <person name="Kellner H."/>
        </authorList>
    </citation>
    <scope>NUCLEOTIDE SEQUENCE [LARGE SCALE GENOMIC DNA]</scope>
    <source>
        <strain evidence="2 3">IHI B618</strain>
    </source>
</reference>